<feature type="region of interest" description="Disordered" evidence="1">
    <location>
        <begin position="128"/>
        <end position="153"/>
    </location>
</feature>
<evidence type="ECO:0000256" key="1">
    <source>
        <dbReference type="SAM" id="MobiDB-lite"/>
    </source>
</evidence>
<reference evidence="2 3" key="1">
    <citation type="journal article" date="2020" name="BMC Genomics">
        <title>Intraspecific diversification of the crop wild relative Brassica cretica Lam. using demographic model selection.</title>
        <authorList>
            <person name="Kioukis A."/>
            <person name="Michalopoulou V.A."/>
            <person name="Briers L."/>
            <person name="Pirintsos S."/>
            <person name="Studholme D.J."/>
            <person name="Pavlidis P."/>
            <person name="Sarris P.F."/>
        </authorList>
    </citation>
    <scope>NUCLEOTIDE SEQUENCE [LARGE SCALE GENOMIC DNA]</scope>
    <source>
        <strain evidence="3">cv. PFS-1207/04</strain>
    </source>
</reference>
<evidence type="ECO:0000313" key="2">
    <source>
        <dbReference type="EMBL" id="KAF3567921.1"/>
    </source>
</evidence>
<feature type="compositionally biased region" description="Polar residues" evidence="1">
    <location>
        <begin position="138"/>
        <end position="151"/>
    </location>
</feature>
<comment type="caution">
    <text evidence="2">The sequence shown here is derived from an EMBL/GenBank/DDBJ whole genome shotgun (WGS) entry which is preliminary data.</text>
</comment>
<name>A0ABQ7D6T6_BRACR</name>
<sequence length="184" mass="21018">MDGDYIHYLKYGVKFIFEYFQEFERELVAKVGGSYSVKATIESVSNQIDSSEEEGSKDLENKETLTTIVSTLENISRKFDQIDSRFDAYELERNRPLMDKKTIDDMVKALVEERLKVLGKIPKNYDNLSNGGEEESLPSPQQNTQQKSVNSPVLVGETPGKDTWVAHFIMCLNFLLLLSGWLSF</sequence>
<proteinExistence type="predicted"/>
<organism evidence="2 3">
    <name type="scientific">Brassica cretica</name>
    <name type="common">Mustard</name>
    <dbReference type="NCBI Taxonomy" id="69181"/>
    <lineage>
        <taxon>Eukaryota</taxon>
        <taxon>Viridiplantae</taxon>
        <taxon>Streptophyta</taxon>
        <taxon>Embryophyta</taxon>
        <taxon>Tracheophyta</taxon>
        <taxon>Spermatophyta</taxon>
        <taxon>Magnoliopsida</taxon>
        <taxon>eudicotyledons</taxon>
        <taxon>Gunneridae</taxon>
        <taxon>Pentapetalae</taxon>
        <taxon>rosids</taxon>
        <taxon>malvids</taxon>
        <taxon>Brassicales</taxon>
        <taxon>Brassicaceae</taxon>
        <taxon>Brassiceae</taxon>
        <taxon>Brassica</taxon>
    </lineage>
</organism>
<dbReference type="Proteomes" id="UP000266723">
    <property type="component" value="Unassembled WGS sequence"/>
</dbReference>
<gene>
    <name evidence="2" type="ORF">DY000_02013071</name>
</gene>
<keyword evidence="3" id="KW-1185">Reference proteome</keyword>
<evidence type="ECO:0000313" key="3">
    <source>
        <dbReference type="Proteomes" id="UP000266723"/>
    </source>
</evidence>
<accession>A0ABQ7D6T6</accession>
<protein>
    <recommendedName>
        <fullName evidence="4">Peroxin-14</fullName>
    </recommendedName>
</protein>
<dbReference type="EMBL" id="QGKV02000759">
    <property type="protein sequence ID" value="KAF3567921.1"/>
    <property type="molecule type" value="Genomic_DNA"/>
</dbReference>
<evidence type="ECO:0008006" key="4">
    <source>
        <dbReference type="Google" id="ProtNLM"/>
    </source>
</evidence>